<feature type="transmembrane region" description="Helical" evidence="1">
    <location>
        <begin position="6"/>
        <end position="27"/>
    </location>
</feature>
<evidence type="ECO:0000256" key="1">
    <source>
        <dbReference type="SAM" id="Phobius"/>
    </source>
</evidence>
<dbReference type="EMBL" id="JACRSU010000004">
    <property type="protein sequence ID" value="MBC8541464.1"/>
    <property type="molecule type" value="Genomic_DNA"/>
</dbReference>
<protein>
    <submittedName>
        <fullName evidence="2">Folate family ECF transporter S component</fullName>
    </submittedName>
</protein>
<feature type="transmembrane region" description="Helical" evidence="1">
    <location>
        <begin position="138"/>
        <end position="157"/>
    </location>
</feature>
<evidence type="ECO:0000313" key="3">
    <source>
        <dbReference type="Proteomes" id="UP000611762"/>
    </source>
</evidence>
<dbReference type="NCBIfam" id="TIGR04518">
    <property type="entry name" value="ECF_S_folT_fam"/>
    <property type="match status" value="1"/>
</dbReference>
<keyword evidence="1" id="KW-1133">Transmembrane helix</keyword>
<keyword evidence="1" id="KW-0812">Transmembrane</keyword>
<evidence type="ECO:0000313" key="2">
    <source>
        <dbReference type="EMBL" id="MBC8541464.1"/>
    </source>
</evidence>
<dbReference type="AlphaFoldDB" id="A0A926DPH9"/>
<dbReference type="RefSeq" id="WP_249313497.1">
    <property type="nucleotide sequence ID" value="NZ_JACRSU010000004.1"/>
</dbReference>
<organism evidence="2 3">
    <name type="scientific">Congzhengia minquanensis</name>
    <dbReference type="NCBI Taxonomy" id="2763657"/>
    <lineage>
        <taxon>Bacteria</taxon>
        <taxon>Bacillati</taxon>
        <taxon>Bacillota</taxon>
        <taxon>Clostridia</taxon>
        <taxon>Eubacteriales</taxon>
        <taxon>Oscillospiraceae</taxon>
        <taxon>Congzhengia</taxon>
    </lineage>
</organism>
<dbReference type="InterPro" id="IPR030949">
    <property type="entry name" value="ECF_S_folate_fam"/>
</dbReference>
<dbReference type="Pfam" id="PF12822">
    <property type="entry name" value="ECF_trnsprt"/>
    <property type="match status" value="1"/>
</dbReference>
<feature type="transmembrane region" description="Helical" evidence="1">
    <location>
        <begin position="39"/>
        <end position="62"/>
    </location>
</feature>
<keyword evidence="1" id="KW-0472">Membrane</keyword>
<proteinExistence type="predicted"/>
<dbReference type="InterPro" id="IPR024529">
    <property type="entry name" value="ECF_trnsprt_substrate-spec"/>
</dbReference>
<reference evidence="2" key="1">
    <citation type="submission" date="2020-08" db="EMBL/GenBank/DDBJ databases">
        <title>Genome public.</title>
        <authorList>
            <person name="Liu C."/>
            <person name="Sun Q."/>
        </authorList>
    </citation>
    <scope>NUCLEOTIDE SEQUENCE</scope>
    <source>
        <strain evidence="2">H8</strain>
    </source>
</reference>
<comment type="caution">
    <text evidence="2">The sequence shown here is derived from an EMBL/GenBank/DDBJ whole genome shotgun (WGS) entry which is preliminary data.</text>
</comment>
<name>A0A926DPH9_9FIRM</name>
<dbReference type="Gene3D" id="1.10.1760.20">
    <property type="match status" value="1"/>
</dbReference>
<accession>A0A926DPH9</accession>
<gene>
    <name evidence="2" type="ORF">H8698_10800</name>
</gene>
<sequence length="169" mass="18177">MKKHFTVSTLAGAAALVALNIVITRFLSVTVGPVRIGFGFLPIAFGSMLYGPVVGTISALVADVLGAVIQGAGYWPGFGLSAALYGLTYGLFLYGRKKSCKNIAACVILQAIVIDAFLGALWYYIYTSMTFPVALTGRSINALVMIPVKIVMIQYLWKYVGARVEKIRN</sequence>
<keyword evidence="3" id="KW-1185">Reference proteome</keyword>
<dbReference type="GO" id="GO:0022857">
    <property type="term" value="F:transmembrane transporter activity"/>
    <property type="evidence" value="ECO:0007669"/>
    <property type="project" value="InterPro"/>
</dbReference>
<dbReference type="Proteomes" id="UP000611762">
    <property type="component" value="Unassembled WGS sequence"/>
</dbReference>
<feature type="transmembrane region" description="Helical" evidence="1">
    <location>
        <begin position="106"/>
        <end position="126"/>
    </location>
</feature>
<feature type="transmembrane region" description="Helical" evidence="1">
    <location>
        <begin position="74"/>
        <end position="94"/>
    </location>
</feature>